<dbReference type="Proteomes" id="UP000198751">
    <property type="component" value="Chromosome I"/>
</dbReference>
<gene>
    <name evidence="2" type="ORF">SAMN04489743_2097</name>
</gene>
<accession>A0A1H1YPY5</accession>
<protein>
    <submittedName>
        <fullName evidence="2">Uncharacterized protein</fullName>
    </submittedName>
</protein>
<name>A0A1H1YPY5_9MICC</name>
<evidence type="ECO:0000313" key="2">
    <source>
        <dbReference type="EMBL" id="SDT23176.1"/>
    </source>
</evidence>
<proteinExistence type="predicted"/>
<dbReference type="EMBL" id="LT629779">
    <property type="protein sequence ID" value="SDT23176.1"/>
    <property type="molecule type" value="Genomic_DNA"/>
</dbReference>
<sequence length="212" mass="23268">MTFFQSFPVPHSEPRPRSTRHEPPPWMGPPTYYELPAAVHLGRFLHRSPSLVMAVRSAEVFSTGCSVSLSWLIRRGEQDDEDWSALHSMFFQFGPGPLRGQTRTTGLMFGIELPDGSKASSGLHSPYGFRGNEKEPEPPTIVLNNGGGGGGEDELTGTGNLWIWPLPPAGELRLLAQWLDFGLPETSVVLDGTKLREAATNVQMNWPEKGSA</sequence>
<reference evidence="3" key="1">
    <citation type="submission" date="2016-10" db="EMBL/GenBank/DDBJ databases">
        <authorList>
            <person name="Varghese N."/>
            <person name="Submissions S."/>
        </authorList>
    </citation>
    <scope>NUCLEOTIDE SEQUENCE [LARGE SCALE GENOMIC DNA]</scope>
    <source>
        <strain evidence="3">IMMIB L-1606</strain>
    </source>
</reference>
<feature type="compositionally biased region" description="Basic and acidic residues" evidence="1">
    <location>
        <begin position="12"/>
        <end position="23"/>
    </location>
</feature>
<keyword evidence="3" id="KW-1185">Reference proteome</keyword>
<feature type="region of interest" description="Disordered" evidence="1">
    <location>
        <begin position="1"/>
        <end position="25"/>
    </location>
</feature>
<dbReference type="AlphaFoldDB" id="A0A1H1YPY5"/>
<organism evidence="2 3">
    <name type="scientific">Pseudarthrobacter equi</name>
    <dbReference type="NCBI Taxonomy" id="728066"/>
    <lineage>
        <taxon>Bacteria</taxon>
        <taxon>Bacillati</taxon>
        <taxon>Actinomycetota</taxon>
        <taxon>Actinomycetes</taxon>
        <taxon>Micrococcales</taxon>
        <taxon>Micrococcaceae</taxon>
        <taxon>Pseudarthrobacter</taxon>
    </lineage>
</organism>
<evidence type="ECO:0000313" key="3">
    <source>
        <dbReference type="Proteomes" id="UP000198751"/>
    </source>
</evidence>
<evidence type="ECO:0000256" key="1">
    <source>
        <dbReference type="SAM" id="MobiDB-lite"/>
    </source>
</evidence>